<evidence type="ECO:0000313" key="5">
    <source>
        <dbReference type="EMBL" id="AHF25034.1"/>
    </source>
</evidence>
<dbReference type="PANTHER" id="PTHR44169:SF6">
    <property type="entry name" value="NADPH-DEPENDENT 1-ACYLDIHYDROXYACETONE PHOSPHATE REDUCTASE"/>
    <property type="match status" value="1"/>
</dbReference>
<dbReference type="Gene3D" id="3.40.50.720">
    <property type="entry name" value="NAD(P)-binding Rossmann-like Domain"/>
    <property type="match status" value="1"/>
</dbReference>
<dbReference type="SUPFAM" id="SSF51735">
    <property type="entry name" value="NAD(P)-binding Rossmann-fold domains"/>
    <property type="match status" value="1"/>
</dbReference>
<dbReference type="InterPro" id="IPR057326">
    <property type="entry name" value="KR_dom"/>
</dbReference>
<dbReference type="InterPro" id="IPR002347">
    <property type="entry name" value="SDR_fam"/>
</dbReference>
<feature type="domain" description="Ketoreductase" evidence="4">
    <location>
        <begin position="3"/>
        <end position="181"/>
    </location>
</feature>
<evidence type="ECO:0000256" key="3">
    <source>
        <dbReference type="RuleBase" id="RU000363"/>
    </source>
</evidence>
<comment type="similarity">
    <text evidence="1 3">Belongs to the short-chain dehydrogenases/reductases (SDR) family.</text>
</comment>
<dbReference type="CDD" id="cd05374">
    <property type="entry name" value="17beta-HSD-like_SDR_c"/>
    <property type="match status" value="1"/>
</dbReference>
<protein>
    <submittedName>
        <fullName evidence="5">Short chain dehydrogenase</fullName>
    </submittedName>
</protein>
<dbReference type="PRINTS" id="PR00081">
    <property type="entry name" value="GDHRDH"/>
</dbReference>
<dbReference type="PANTHER" id="PTHR44169">
    <property type="entry name" value="NADPH-DEPENDENT 1-ACYLDIHYDROXYACETONE PHOSPHATE REDUCTASE"/>
    <property type="match status" value="1"/>
</dbReference>
<dbReference type="EMBL" id="KC246816">
    <property type="protein sequence ID" value="AHF25034.1"/>
    <property type="molecule type" value="Genomic_DNA"/>
</dbReference>
<dbReference type="SMART" id="SM00822">
    <property type="entry name" value="PKS_KR"/>
    <property type="match status" value="1"/>
</dbReference>
<keyword evidence="2" id="KW-0560">Oxidoreductase</keyword>
<dbReference type="NCBIfam" id="NF004826">
    <property type="entry name" value="PRK06182.1"/>
    <property type="match status" value="1"/>
</dbReference>
<dbReference type="GO" id="GO:0016491">
    <property type="term" value="F:oxidoreductase activity"/>
    <property type="evidence" value="ECO:0007669"/>
    <property type="project" value="UniProtKB-KW"/>
</dbReference>
<sequence>MDKVVLLTGASSGIGYDTAIRLAHMGCKVYGAARRTERMEPLKAEGIVPLYLDVTDEASIQACVDSVIAAEGRIDVLVNNAGYGYFGAIENVTLEEARRQLEVNVFGLAALTRLVLPHMRAQGAGRIINLASIAGKLVLQFGGWYHVSKYAVEALSDALRIEVKPFGIDVVLIEPGGIRTNWGIIAADHLKASSEGTVYQTAADHQAHTMHAAYSSEKLLSPPSVIAKAICRAVRAKRPKVRYRTGFAAHSAVFFHSILPARWWDALMRQGGRKIL</sequence>
<dbReference type="InterPro" id="IPR036291">
    <property type="entry name" value="NAD(P)-bd_dom_sf"/>
</dbReference>
<dbReference type="Pfam" id="PF00106">
    <property type="entry name" value="adh_short"/>
    <property type="match status" value="1"/>
</dbReference>
<evidence type="ECO:0000256" key="1">
    <source>
        <dbReference type="ARBA" id="ARBA00006484"/>
    </source>
</evidence>
<reference evidence="5" key="1">
    <citation type="journal article" date="2013" name="PLoS ONE">
        <title>Metagenomic insights into the carbohydrate-active enzymes carried by the microorganisms adhering to solid digesta in the rumen of cows.</title>
        <authorList>
            <person name="Wang L."/>
            <person name="Hatem A."/>
            <person name="Catalyurek U.V."/>
            <person name="Morrison M."/>
            <person name="Yu Z."/>
        </authorList>
    </citation>
    <scope>NUCLEOTIDE SEQUENCE</scope>
</reference>
<name>W0FNH9_9BACT</name>
<evidence type="ECO:0000259" key="4">
    <source>
        <dbReference type="SMART" id="SM00822"/>
    </source>
</evidence>
<evidence type="ECO:0000256" key="2">
    <source>
        <dbReference type="ARBA" id="ARBA00023002"/>
    </source>
</evidence>
<organism evidence="5">
    <name type="scientific">uncultured bacterium Contig1514</name>
    <dbReference type="NCBI Taxonomy" id="1393445"/>
    <lineage>
        <taxon>Bacteria</taxon>
        <taxon>environmental samples</taxon>
    </lineage>
</organism>
<accession>W0FNH9</accession>
<dbReference type="PRINTS" id="PR00080">
    <property type="entry name" value="SDRFAMILY"/>
</dbReference>
<dbReference type="AlphaFoldDB" id="W0FNH9"/>
<proteinExistence type="inferred from homology"/>